<dbReference type="InterPro" id="IPR013216">
    <property type="entry name" value="Methyltransf_11"/>
</dbReference>
<feature type="domain" description="Methyltransferase type 11" evidence="1">
    <location>
        <begin position="46"/>
        <end position="135"/>
    </location>
</feature>
<dbReference type="GO" id="GO:0008757">
    <property type="term" value="F:S-adenosylmethionine-dependent methyltransferase activity"/>
    <property type="evidence" value="ECO:0007669"/>
    <property type="project" value="InterPro"/>
</dbReference>
<keyword evidence="2" id="KW-0808">Transferase</keyword>
<dbReference type="OrthoDB" id="9789575at2"/>
<dbReference type="SUPFAM" id="SSF53335">
    <property type="entry name" value="S-adenosyl-L-methionine-dependent methyltransferases"/>
    <property type="match status" value="1"/>
</dbReference>
<dbReference type="AlphaFoldDB" id="A6FX62"/>
<dbReference type="Gene3D" id="3.40.50.150">
    <property type="entry name" value="Vaccinia Virus protein VP39"/>
    <property type="match status" value="1"/>
</dbReference>
<keyword evidence="2" id="KW-0830">Ubiquinone</keyword>
<dbReference type="GO" id="GO:0032259">
    <property type="term" value="P:methylation"/>
    <property type="evidence" value="ECO:0007669"/>
    <property type="project" value="UniProtKB-KW"/>
</dbReference>
<accession>A6FX62</accession>
<dbReference type="EMBL" id="ABCS01000001">
    <property type="protein sequence ID" value="EDM81886.1"/>
    <property type="molecule type" value="Genomic_DNA"/>
</dbReference>
<dbReference type="eggNOG" id="COG2226">
    <property type="taxonomic scope" value="Bacteria"/>
</dbReference>
<sequence length="237" mass="26026">MNTDNTRYYDAFARGYDDGRDRGYHKLIDDQAAAIVERVGRGKEALEVGCGTGLVMDRVANFASRVEGVDISPGMLERARARGLEVREGSATQLPYADASFDVVYSFKVLAHVEAIEQALAEMARVARPGGHVIFDIYNRDSLRYLIRRARGPRATSKAFAEDAISTRFDTLALARGRARGIGTLVDVAGIRVATVHPKTLELPGIGPLGERLEWALMDSRLKRFAGFLVLTVRVAD</sequence>
<dbReference type="PANTHER" id="PTHR42912:SF80">
    <property type="entry name" value="METHYLTRANSFERASE DOMAIN-CONTAINING PROTEIN"/>
    <property type="match status" value="1"/>
</dbReference>
<keyword evidence="3" id="KW-1185">Reference proteome</keyword>
<dbReference type="PANTHER" id="PTHR42912">
    <property type="entry name" value="METHYLTRANSFERASE"/>
    <property type="match status" value="1"/>
</dbReference>
<dbReference type="InterPro" id="IPR050508">
    <property type="entry name" value="Methyltransf_Superfamily"/>
</dbReference>
<dbReference type="Pfam" id="PF08241">
    <property type="entry name" value="Methyltransf_11"/>
    <property type="match status" value="1"/>
</dbReference>
<dbReference type="STRING" id="391625.PPSIR1_05448"/>
<evidence type="ECO:0000313" key="3">
    <source>
        <dbReference type="Proteomes" id="UP000005801"/>
    </source>
</evidence>
<reference evidence="2 3" key="1">
    <citation type="submission" date="2007-06" db="EMBL/GenBank/DDBJ databases">
        <authorList>
            <person name="Shimkets L."/>
            <person name="Ferriera S."/>
            <person name="Johnson J."/>
            <person name="Kravitz S."/>
            <person name="Beeson K."/>
            <person name="Sutton G."/>
            <person name="Rogers Y.-H."/>
            <person name="Friedman R."/>
            <person name="Frazier M."/>
            <person name="Venter J.C."/>
        </authorList>
    </citation>
    <scope>NUCLEOTIDE SEQUENCE [LARGE SCALE GENOMIC DNA]</scope>
    <source>
        <strain evidence="2 3">SIR-1</strain>
    </source>
</reference>
<dbReference type="Proteomes" id="UP000005801">
    <property type="component" value="Unassembled WGS sequence"/>
</dbReference>
<keyword evidence="2" id="KW-0489">Methyltransferase</keyword>
<gene>
    <name evidence="2" type="ORF">PPSIR1_05448</name>
</gene>
<dbReference type="CDD" id="cd02440">
    <property type="entry name" value="AdoMet_MTases"/>
    <property type="match status" value="1"/>
</dbReference>
<comment type="caution">
    <text evidence="2">The sequence shown here is derived from an EMBL/GenBank/DDBJ whole genome shotgun (WGS) entry which is preliminary data.</text>
</comment>
<proteinExistence type="predicted"/>
<dbReference type="RefSeq" id="WP_006969061.1">
    <property type="nucleotide sequence ID" value="NZ_ABCS01000001.1"/>
</dbReference>
<protein>
    <submittedName>
        <fullName evidence="2">3-demethylubiquinone-9 3-methyltransferase</fullName>
    </submittedName>
</protein>
<name>A6FX62_9BACT</name>
<organism evidence="2 3">
    <name type="scientific">Plesiocystis pacifica SIR-1</name>
    <dbReference type="NCBI Taxonomy" id="391625"/>
    <lineage>
        <taxon>Bacteria</taxon>
        <taxon>Pseudomonadati</taxon>
        <taxon>Myxococcota</taxon>
        <taxon>Polyangia</taxon>
        <taxon>Nannocystales</taxon>
        <taxon>Nannocystaceae</taxon>
        <taxon>Plesiocystis</taxon>
    </lineage>
</organism>
<dbReference type="InterPro" id="IPR029063">
    <property type="entry name" value="SAM-dependent_MTases_sf"/>
</dbReference>
<evidence type="ECO:0000313" key="2">
    <source>
        <dbReference type="EMBL" id="EDM81886.1"/>
    </source>
</evidence>
<evidence type="ECO:0000259" key="1">
    <source>
        <dbReference type="Pfam" id="PF08241"/>
    </source>
</evidence>